<sequence>MGAREEKTNILINSSDRDVGYGSLGPIHQENFKVYKRRWYILLVFFICSAVNGLKWNTWSPIQGLRVSTLLLGIANFIAAGLQAIPLANMQIQTWLAHLGIIVNSIGGPVAMALGPLISAAWFPPHQRTTSTALAALSSYFGTGISFIIGPLIVPDVGNHSSTIGKSIDYIQIRNNMTHNQLMHLKEKNHVSNVH</sequence>
<dbReference type="SUPFAM" id="SSF103473">
    <property type="entry name" value="MFS general substrate transporter"/>
    <property type="match status" value="1"/>
</dbReference>
<evidence type="ECO:0000313" key="7">
    <source>
        <dbReference type="Proteomes" id="UP001163046"/>
    </source>
</evidence>
<keyword evidence="3 5" id="KW-1133">Transmembrane helix</keyword>
<feature type="transmembrane region" description="Helical" evidence="5">
    <location>
        <begin position="68"/>
        <end position="88"/>
    </location>
</feature>
<feature type="transmembrane region" description="Helical" evidence="5">
    <location>
        <begin position="134"/>
        <end position="154"/>
    </location>
</feature>
<name>A0A9X0CW64_9CNID</name>
<dbReference type="Gene3D" id="1.20.1250.20">
    <property type="entry name" value="MFS general substrate transporter like domains"/>
    <property type="match status" value="1"/>
</dbReference>
<dbReference type="InterPro" id="IPR036259">
    <property type="entry name" value="MFS_trans_sf"/>
</dbReference>
<dbReference type="EMBL" id="MU826372">
    <property type="protein sequence ID" value="KAJ7377801.1"/>
    <property type="molecule type" value="Genomic_DNA"/>
</dbReference>
<comment type="caution">
    <text evidence="6">The sequence shown here is derived from an EMBL/GenBank/DDBJ whole genome shotgun (WGS) entry which is preliminary data.</text>
</comment>
<accession>A0A9X0CW64</accession>
<evidence type="ECO:0000256" key="3">
    <source>
        <dbReference type="ARBA" id="ARBA00022989"/>
    </source>
</evidence>
<evidence type="ECO:0000313" key="6">
    <source>
        <dbReference type="EMBL" id="KAJ7377801.1"/>
    </source>
</evidence>
<protein>
    <submittedName>
        <fullName evidence="6">Uncharacterized protein</fullName>
    </submittedName>
</protein>
<reference evidence="6" key="1">
    <citation type="submission" date="2023-01" db="EMBL/GenBank/DDBJ databases">
        <title>Genome assembly of the deep-sea coral Lophelia pertusa.</title>
        <authorList>
            <person name="Herrera S."/>
            <person name="Cordes E."/>
        </authorList>
    </citation>
    <scope>NUCLEOTIDE SEQUENCE</scope>
    <source>
        <strain evidence="6">USNM1676648</strain>
        <tissue evidence="6">Polyp</tissue>
    </source>
</reference>
<organism evidence="6 7">
    <name type="scientific">Desmophyllum pertusum</name>
    <dbReference type="NCBI Taxonomy" id="174260"/>
    <lineage>
        <taxon>Eukaryota</taxon>
        <taxon>Metazoa</taxon>
        <taxon>Cnidaria</taxon>
        <taxon>Anthozoa</taxon>
        <taxon>Hexacorallia</taxon>
        <taxon>Scleractinia</taxon>
        <taxon>Caryophylliina</taxon>
        <taxon>Caryophylliidae</taxon>
        <taxon>Desmophyllum</taxon>
    </lineage>
</organism>
<comment type="subcellular location">
    <subcellularLocation>
        <location evidence="1">Membrane</location>
        <topology evidence="1">Multi-pass membrane protein</topology>
    </subcellularLocation>
</comment>
<evidence type="ECO:0000256" key="1">
    <source>
        <dbReference type="ARBA" id="ARBA00004141"/>
    </source>
</evidence>
<dbReference type="OrthoDB" id="422206at2759"/>
<keyword evidence="7" id="KW-1185">Reference proteome</keyword>
<evidence type="ECO:0000256" key="5">
    <source>
        <dbReference type="SAM" id="Phobius"/>
    </source>
</evidence>
<dbReference type="GO" id="GO:0016020">
    <property type="term" value="C:membrane"/>
    <property type="evidence" value="ECO:0007669"/>
    <property type="project" value="UniProtKB-SubCell"/>
</dbReference>
<evidence type="ECO:0000256" key="2">
    <source>
        <dbReference type="ARBA" id="ARBA00022692"/>
    </source>
</evidence>
<dbReference type="AlphaFoldDB" id="A0A9X0CW64"/>
<feature type="transmembrane region" description="Helical" evidence="5">
    <location>
        <begin position="39"/>
        <end position="56"/>
    </location>
</feature>
<dbReference type="Proteomes" id="UP001163046">
    <property type="component" value="Unassembled WGS sequence"/>
</dbReference>
<keyword evidence="4 5" id="KW-0472">Membrane</keyword>
<dbReference type="PANTHER" id="PTHR10924">
    <property type="entry name" value="MAJOR FACILITATOR SUPERFAMILY PROTEIN-RELATED"/>
    <property type="match status" value="1"/>
</dbReference>
<evidence type="ECO:0000256" key="4">
    <source>
        <dbReference type="ARBA" id="ARBA00023136"/>
    </source>
</evidence>
<keyword evidence="2 5" id="KW-0812">Transmembrane</keyword>
<dbReference type="PANTHER" id="PTHR10924:SF27">
    <property type="entry name" value="SOLUTE CARRIER FAMILY 49 MEMBER 4"/>
    <property type="match status" value="1"/>
</dbReference>
<gene>
    <name evidence="6" type="ORF">OS493_026368</name>
</gene>
<feature type="transmembrane region" description="Helical" evidence="5">
    <location>
        <begin position="95"/>
        <end position="122"/>
    </location>
</feature>
<dbReference type="InterPro" id="IPR049680">
    <property type="entry name" value="FLVCR1-2_SLC49-like"/>
</dbReference>
<proteinExistence type="predicted"/>